<organism evidence="1 2">
    <name type="scientific">Mollisia scopiformis</name>
    <name type="common">Conifer needle endophyte fungus</name>
    <name type="synonym">Phialocephala scopiformis</name>
    <dbReference type="NCBI Taxonomy" id="149040"/>
    <lineage>
        <taxon>Eukaryota</taxon>
        <taxon>Fungi</taxon>
        <taxon>Dikarya</taxon>
        <taxon>Ascomycota</taxon>
        <taxon>Pezizomycotina</taxon>
        <taxon>Leotiomycetes</taxon>
        <taxon>Helotiales</taxon>
        <taxon>Mollisiaceae</taxon>
        <taxon>Mollisia</taxon>
    </lineage>
</organism>
<protein>
    <submittedName>
        <fullName evidence="1">Uncharacterized protein</fullName>
    </submittedName>
</protein>
<dbReference type="InParanoid" id="A0A194X6J2"/>
<sequence>MSNTKKTYFLAPNFHILPPPTGPLLLGSIISSVSKPEHILNRQPNYVPIPPSSPSFTHHQAGFSSTHSNSLSGSFGGFTALNAFLSSILSLRVDADLDGASSGSTIYKCKDLETTYFYPDDEYIAKNIEIKRVKDWMTDTYWKKPVYMITGLKIARGMKAESKQGKSLKGKVEVGVDATMLTGVPVSGGPKVGGGVEAKNGVSWDGSDDFIFAYRVVRIKLKGKEGGFEAGEHISGALYSEGDEGAKGNLRDEWDVSEIEDMEGEEIVAPHIICEEEPVEG</sequence>
<dbReference type="AlphaFoldDB" id="A0A194X6J2"/>
<dbReference type="KEGG" id="psco:LY89DRAFT_685729"/>
<dbReference type="EMBL" id="KQ947417">
    <property type="protein sequence ID" value="KUJ15790.1"/>
    <property type="molecule type" value="Genomic_DNA"/>
</dbReference>
<accession>A0A194X6J2</accession>
<dbReference type="Proteomes" id="UP000070700">
    <property type="component" value="Unassembled WGS sequence"/>
</dbReference>
<gene>
    <name evidence="1" type="ORF">LY89DRAFT_685729</name>
</gene>
<evidence type="ECO:0000313" key="2">
    <source>
        <dbReference type="Proteomes" id="UP000070700"/>
    </source>
</evidence>
<name>A0A194X6J2_MOLSC</name>
<dbReference type="RefSeq" id="XP_018070145.1">
    <property type="nucleotide sequence ID" value="XM_018215141.1"/>
</dbReference>
<proteinExistence type="predicted"/>
<dbReference type="OrthoDB" id="4500473at2759"/>
<keyword evidence="2" id="KW-1185">Reference proteome</keyword>
<evidence type="ECO:0000313" key="1">
    <source>
        <dbReference type="EMBL" id="KUJ15790.1"/>
    </source>
</evidence>
<reference evidence="1 2" key="1">
    <citation type="submission" date="2015-10" db="EMBL/GenBank/DDBJ databases">
        <title>Full genome of DAOMC 229536 Phialocephala scopiformis, a fungal endophyte of spruce producing the potent anti-insectan compound rugulosin.</title>
        <authorList>
            <consortium name="DOE Joint Genome Institute"/>
            <person name="Walker A.K."/>
            <person name="Frasz S.L."/>
            <person name="Seifert K.A."/>
            <person name="Miller J.D."/>
            <person name="Mondo S.J."/>
            <person name="Labutti K."/>
            <person name="Lipzen A."/>
            <person name="Dockter R."/>
            <person name="Kennedy M."/>
            <person name="Grigoriev I.V."/>
            <person name="Spatafora J.W."/>
        </authorList>
    </citation>
    <scope>NUCLEOTIDE SEQUENCE [LARGE SCALE GENOMIC DNA]</scope>
    <source>
        <strain evidence="1 2">CBS 120377</strain>
    </source>
</reference>
<dbReference type="GeneID" id="28824867"/>